<dbReference type="EMBL" id="WNDV01000011">
    <property type="protein sequence ID" value="KAF1036794.1"/>
    <property type="molecule type" value="Genomic_DNA"/>
</dbReference>
<gene>
    <name evidence="2" type="ORF">GAK33_03836</name>
</gene>
<dbReference type="Proteomes" id="UP000467522">
    <property type="component" value="Unassembled WGS sequence"/>
</dbReference>
<organism evidence="2 3">
    <name type="scientific">Burkholderia lata (strain ATCC 17760 / DSM 23089 / LMG 22485 / NCIMB 9086 / R18194 / 383)</name>
    <dbReference type="NCBI Taxonomy" id="482957"/>
    <lineage>
        <taxon>Bacteria</taxon>
        <taxon>Pseudomonadati</taxon>
        <taxon>Pseudomonadota</taxon>
        <taxon>Betaproteobacteria</taxon>
        <taxon>Burkholderiales</taxon>
        <taxon>Burkholderiaceae</taxon>
        <taxon>Burkholderia</taxon>
        <taxon>Burkholderia cepacia complex</taxon>
    </lineage>
</organism>
<comment type="caution">
    <text evidence="2">The sequence shown here is derived from an EMBL/GenBank/DDBJ whole genome shotgun (WGS) entry which is preliminary data.</text>
</comment>
<evidence type="ECO:0000313" key="2">
    <source>
        <dbReference type="EMBL" id="KAF1036794.1"/>
    </source>
</evidence>
<evidence type="ECO:0000256" key="1">
    <source>
        <dbReference type="SAM" id="MobiDB-lite"/>
    </source>
</evidence>
<proteinExistence type="predicted"/>
<name>A0A833PUU6_BURL3</name>
<reference evidence="3" key="1">
    <citation type="journal article" date="2020" name="MBio">
        <title>Horizontal gene transfer to a defensive symbiont with a reduced genome amongst a multipartite beetle microbiome.</title>
        <authorList>
            <person name="Waterworth S.C."/>
            <person name="Florez L.V."/>
            <person name="Rees E.R."/>
            <person name="Hertweck C."/>
            <person name="Kaltenpoth M."/>
            <person name="Kwan J.C."/>
        </authorList>
    </citation>
    <scope>NUCLEOTIDE SEQUENCE [LARGE SCALE GENOMIC DNA]</scope>
</reference>
<protein>
    <submittedName>
        <fullName evidence="2">Uncharacterized protein</fullName>
    </submittedName>
</protein>
<feature type="region of interest" description="Disordered" evidence="1">
    <location>
        <begin position="1"/>
        <end position="41"/>
    </location>
</feature>
<feature type="compositionally biased region" description="Basic and acidic residues" evidence="1">
    <location>
        <begin position="11"/>
        <end position="36"/>
    </location>
</feature>
<dbReference type="AlphaFoldDB" id="A0A833PUU6"/>
<sequence length="69" mass="7637">MLEGGDCSMKSWKERHEGETGIRREQQKGAGAERGKSKILTNAERTELEALLLVHHELLAAVPVRSSLP</sequence>
<accession>A0A833PUU6</accession>
<evidence type="ECO:0000313" key="3">
    <source>
        <dbReference type="Proteomes" id="UP000467522"/>
    </source>
</evidence>